<dbReference type="AlphaFoldDB" id="A0A165DNI9"/>
<dbReference type="PANTHER" id="PTHR45458:SF3">
    <property type="entry name" value="CHAIN DEHYDROGENASE (ATSC), PUTATIVE-RELATED"/>
    <property type="match status" value="1"/>
</dbReference>
<dbReference type="PRINTS" id="PR00081">
    <property type="entry name" value="GDHRDH"/>
</dbReference>
<dbReference type="Pfam" id="PF00106">
    <property type="entry name" value="adh_short"/>
    <property type="match status" value="1"/>
</dbReference>
<proteinExistence type="predicted"/>
<dbReference type="InterPro" id="IPR052184">
    <property type="entry name" value="SDR_enzymes"/>
</dbReference>
<dbReference type="InterPro" id="IPR002347">
    <property type="entry name" value="SDR_fam"/>
</dbReference>
<dbReference type="EMBL" id="KV424044">
    <property type="protein sequence ID" value="KZT53182.1"/>
    <property type="molecule type" value="Genomic_DNA"/>
</dbReference>
<dbReference type="SUPFAM" id="SSF51735">
    <property type="entry name" value="NAD(P)-binding Rossmann-fold domains"/>
    <property type="match status" value="1"/>
</dbReference>
<sequence>MLTYVITGANRGLGFGMARQLAEEGNKVIGTARNVEAATALAALPGVEVVQLDTTDPASCKKAAARVAALAGGTVDVLIANAGYNGTGAFYELDAFPSDEVLVSEIENTYRNNVMGNILSINAFLPLVKLGTKKTVVAISSGMGDLEFQEELGYSGNAVYGASKAALSFLIGKYAIRYRKEGMIFFALCPGWVRTSGAEDEPYSTEALRPFIQMLQKVEPSCEGPKSLRAGAAACLDVIRGLTAEQSGRFLSYHGDKHWI</sequence>
<evidence type="ECO:0000313" key="1">
    <source>
        <dbReference type="EMBL" id="KZT53182.1"/>
    </source>
</evidence>
<dbReference type="Gene3D" id="3.40.50.720">
    <property type="entry name" value="NAD(P)-binding Rossmann-like Domain"/>
    <property type="match status" value="1"/>
</dbReference>
<gene>
    <name evidence="1" type="ORF">CALCODRAFT_486554</name>
</gene>
<keyword evidence="2" id="KW-1185">Reference proteome</keyword>
<protein>
    <submittedName>
        <fullName evidence="1">NAD(P)-binding protein</fullName>
    </submittedName>
</protein>
<dbReference type="PANTHER" id="PTHR45458">
    <property type="entry name" value="SHORT-CHAIN DEHYDROGENASE/REDUCTASE SDR"/>
    <property type="match status" value="1"/>
</dbReference>
<evidence type="ECO:0000313" key="2">
    <source>
        <dbReference type="Proteomes" id="UP000076842"/>
    </source>
</evidence>
<reference evidence="1 2" key="1">
    <citation type="journal article" date="2016" name="Mol. Biol. Evol.">
        <title>Comparative Genomics of Early-Diverging Mushroom-Forming Fungi Provides Insights into the Origins of Lignocellulose Decay Capabilities.</title>
        <authorList>
            <person name="Nagy L.G."/>
            <person name="Riley R."/>
            <person name="Tritt A."/>
            <person name="Adam C."/>
            <person name="Daum C."/>
            <person name="Floudas D."/>
            <person name="Sun H."/>
            <person name="Yadav J.S."/>
            <person name="Pangilinan J."/>
            <person name="Larsson K.H."/>
            <person name="Matsuura K."/>
            <person name="Barry K."/>
            <person name="Labutti K."/>
            <person name="Kuo R."/>
            <person name="Ohm R.A."/>
            <person name="Bhattacharya S.S."/>
            <person name="Shirouzu T."/>
            <person name="Yoshinaga Y."/>
            <person name="Martin F.M."/>
            <person name="Grigoriev I.V."/>
            <person name="Hibbett D.S."/>
        </authorList>
    </citation>
    <scope>NUCLEOTIDE SEQUENCE [LARGE SCALE GENOMIC DNA]</scope>
    <source>
        <strain evidence="1 2">HHB12733</strain>
    </source>
</reference>
<dbReference type="GO" id="GO:0016616">
    <property type="term" value="F:oxidoreductase activity, acting on the CH-OH group of donors, NAD or NADP as acceptor"/>
    <property type="evidence" value="ECO:0007669"/>
    <property type="project" value="TreeGrafter"/>
</dbReference>
<name>A0A165DNI9_9BASI</name>
<dbReference type="InParanoid" id="A0A165DNI9"/>
<dbReference type="OrthoDB" id="9876299at2759"/>
<accession>A0A165DNI9</accession>
<dbReference type="InterPro" id="IPR036291">
    <property type="entry name" value="NAD(P)-bd_dom_sf"/>
</dbReference>
<dbReference type="Proteomes" id="UP000076842">
    <property type="component" value="Unassembled WGS sequence"/>
</dbReference>
<organism evidence="1 2">
    <name type="scientific">Calocera cornea HHB12733</name>
    <dbReference type="NCBI Taxonomy" id="1353952"/>
    <lineage>
        <taxon>Eukaryota</taxon>
        <taxon>Fungi</taxon>
        <taxon>Dikarya</taxon>
        <taxon>Basidiomycota</taxon>
        <taxon>Agaricomycotina</taxon>
        <taxon>Dacrymycetes</taxon>
        <taxon>Dacrymycetales</taxon>
        <taxon>Dacrymycetaceae</taxon>
        <taxon>Calocera</taxon>
    </lineage>
</organism>